<dbReference type="EMBL" id="SNRW01001638">
    <property type="protein sequence ID" value="KAA6395613.1"/>
    <property type="molecule type" value="Genomic_DNA"/>
</dbReference>
<dbReference type="PRINTS" id="PR00348">
    <property type="entry name" value="UBIQUITIN"/>
</dbReference>
<dbReference type="InterPro" id="IPR019956">
    <property type="entry name" value="Ubiquitin_dom"/>
</dbReference>
<protein>
    <recommendedName>
        <fullName evidence="1">Ubiquitin-like domain-containing protein</fullName>
    </recommendedName>
</protein>
<evidence type="ECO:0000313" key="2">
    <source>
        <dbReference type="EMBL" id="KAA6395613.1"/>
    </source>
</evidence>
<evidence type="ECO:0000313" key="3">
    <source>
        <dbReference type="Proteomes" id="UP000324800"/>
    </source>
</evidence>
<dbReference type="Pfam" id="PF00240">
    <property type="entry name" value="ubiquitin"/>
    <property type="match status" value="1"/>
</dbReference>
<reference evidence="2 3" key="1">
    <citation type="submission" date="2019-03" db="EMBL/GenBank/DDBJ databases">
        <title>Single cell metagenomics reveals metabolic interactions within the superorganism composed of flagellate Streblomastix strix and complex community of Bacteroidetes bacteria on its surface.</title>
        <authorList>
            <person name="Treitli S.C."/>
            <person name="Kolisko M."/>
            <person name="Husnik F."/>
            <person name="Keeling P."/>
            <person name="Hampl V."/>
        </authorList>
    </citation>
    <scope>NUCLEOTIDE SEQUENCE [LARGE SCALE GENOMIC DNA]</scope>
    <source>
        <strain evidence="2">ST1C</strain>
    </source>
</reference>
<dbReference type="InterPro" id="IPR000626">
    <property type="entry name" value="Ubiquitin-like_dom"/>
</dbReference>
<feature type="domain" description="Ubiquitin-like" evidence="1">
    <location>
        <begin position="35"/>
        <end position="104"/>
    </location>
</feature>
<evidence type="ECO:0000259" key="1">
    <source>
        <dbReference type="PROSITE" id="PS50053"/>
    </source>
</evidence>
<dbReference type="CDD" id="cd17039">
    <property type="entry name" value="Ubl_ubiquitin_like"/>
    <property type="match status" value="1"/>
</dbReference>
<dbReference type="InterPro" id="IPR050158">
    <property type="entry name" value="Ubiquitin_ubiquitin-like"/>
</dbReference>
<proteinExistence type="predicted"/>
<dbReference type="PROSITE" id="PS50053">
    <property type="entry name" value="UBIQUITIN_2"/>
    <property type="match status" value="1"/>
</dbReference>
<dbReference type="Proteomes" id="UP000324800">
    <property type="component" value="Unassembled WGS sequence"/>
</dbReference>
<gene>
    <name evidence="2" type="ORF">EZS28_008864</name>
</gene>
<dbReference type="Gene3D" id="3.10.20.90">
    <property type="entry name" value="Phosphatidylinositol 3-kinase Catalytic Subunit, Chain A, domain 1"/>
    <property type="match status" value="1"/>
</dbReference>
<dbReference type="AlphaFoldDB" id="A0A5J4WLB3"/>
<dbReference type="OrthoDB" id="756206at2759"/>
<dbReference type="PANTHER" id="PTHR10666">
    <property type="entry name" value="UBIQUITIN"/>
    <property type="match status" value="1"/>
</dbReference>
<comment type="caution">
    <text evidence="2">The sequence shown here is derived from an EMBL/GenBank/DDBJ whole genome shotgun (WGS) entry which is preliminary data.</text>
</comment>
<dbReference type="InterPro" id="IPR029071">
    <property type="entry name" value="Ubiquitin-like_domsf"/>
</dbReference>
<organism evidence="2 3">
    <name type="scientific">Streblomastix strix</name>
    <dbReference type="NCBI Taxonomy" id="222440"/>
    <lineage>
        <taxon>Eukaryota</taxon>
        <taxon>Metamonada</taxon>
        <taxon>Preaxostyla</taxon>
        <taxon>Oxymonadida</taxon>
        <taxon>Streblomastigidae</taxon>
        <taxon>Streblomastix</taxon>
    </lineage>
</organism>
<accession>A0A5J4WLB3</accession>
<dbReference type="SMART" id="SM00213">
    <property type="entry name" value="UBQ"/>
    <property type="match status" value="1"/>
</dbReference>
<sequence>MSESIGEPQKEDKKHDEQNYQKVPFYSHDELISTIQIYVKDLSGKIFTFDAEEYDTIEALKEKILIQTGIPTEDQLLEFNQNELKNWQKLSECGIIAESTINLI</sequence>
<dbReference type="FunFam" id="3.10.20.90:FF:000205">
    <property type="entry name" value="2'-5'-oligoadenylate synthase-like protein 2"/>
    <property type="match status" value="1"/>
</dbReference>
<name>A0A5J4WLB3_9EUKA</name>
<dbReference type="SUPFAM" id="SSF54236">
    <property type="entry name" value="Ubiquitin-like"/>
    <property type="match status" value="1"/>
</dbReference>